<comment type="caution">
    <text evidence="1">The sequence shown here is derived from an EMBL/GenBank/DDBJ whole genome shotgun (WGS) entry which is preliminary data.</text>
</comment>
<accession>A0A0F9A0G0</accession>
<organism evidence="1">
    <name type="scientific">marine sediment metagenome</name>
    <dbReference type="NCBI Taxonomy" id="412755"/>
    <lineage>
        <taxon>unclassified sequences</taxon>
        <taxon>metagenomes</taxon>
        <taxon>ecological metagenomes</taxon>
    </lineage>
</organism>
<sequence length="99" mass="10395">MGARKSISTVVTANGQISTAGQAGYLKSYVIFSDQAHATVSFENGDGGSELWADSVVATTADGDTNVRHTFGGDGLFFSNDIYVDVGTSPKVCCEYYPV</sequence>
<gene>
    <name evidence="1" type="ORF">LCGC14_2630890</name>
</gene>
<dbReference type="AlphaFoldDB" id="A0A0F9A0G0"/>
<dbReference type="EMBL" id="LAZR01045125">
    <property type="protein sequence ID" value="KKK99623.1"/>
    <property type="molecule type" value="Genomic_DNA"/>
</dbReference>
<reference evidence="1" key="1">
    <citation type="journal article" date="2015" name="Nature">
        <title>Complex archaea that bridge the gap between prokaryotes and eukaryotes.</title>
        <authorList>
            <person name="Spang A."/>
            <person name="Saw J.H."/>
            <person name="Jorgensen S.L."/>
            <person name="Zaremba-Niedzwiedzka K."/>
            <person name="Martijn J."/>
            <person name="Lind A.E."/>
            <person name="van Eijk R."/>
            <person name="Schleper C."/>
            <person name="Guy L."/>
            <person name="Ettema T.J."/>
        </authorList>
    </citation>
    <scope>NUCLEOTIDE SEQUENCE</scope>
</reference>
<name>A0A0F9A0G0_9ZZZZ</name>
<evidence type="ECO:0000313" key="1">
    <source>
        <dbReference type="EMBL" id="KKK99623.1"/>
    </source>
</evidence>
<proteinExistence type="predicted"/>
<protein>
    <submittedName>
        <fullName evidence="1">Uncharacterized protein</fullName>
    </submittedName>
</protein>